<evidence type="ECO:0000313" key="8">
    <source>
        <dbReference type="Proteomes" id="UP000036834"/>
    </source>
</evidence>
<dbReference type="InterPro" id="IPR043428">
    <property type="entry name" value="LivM-like"/>
</dbReference>
<dbReference type="STRING" id="54915.ADS79_07235"/>
<dbReference type="RefSeq" id="WP_049738165.1">
    <property type="nucleotide sequence ID" value="NZ_BJON01000012.1"/>
</dbReference>
<dbReference type="AlphaFoldDB" id="A0A0K9Z118"/>
<accession>A0A0K9Z118</accession>
<dbReference type="Pfam" id="PF02653">
    <property type="entry name" value="BPD_transp_2"/>
    <property type="match status" value="1"/>
</dbReference>
<dbReference type="OrthoDB" id="9789927at2"/>
<dbReference type="CDD" id="cd06581">
    <property type="entry name" value="TM_PBP1_LivM_like"/>
    <property type="match status" value="1"/>
</dbReference>
<proteinExistence type="predicted"/>
<gene>
    <name evidence="7" type="ORF">ADS79_07235</name>
</gene>
<dbReference type="PATRIC" id="fig|54915.3.peg.6877"/>
<keyword evidence="2" id="KW-1003">Cell membrane</keyword>
<comment type="caution">
    <text evidence="7">The sequence shown here is derived from an EMBL/GenBank/DDBJ whole genome shotgun (WGS) entry which is preliminary data.</text>
</comment>
<name>A0A0K9Z118_9BACL</name>
<sequence>MQALDILNPYNLQVLTFILLNSILAISIYITLSTGQLSLGHAGFMSIGAFTASILTKQADMPLLIAIIIGGLAAGLIALLIGAPTLKLHGLYLAIATLGFGEVIRVILLNLEITNGALGLTGLQSIGNYLYDFEKAIGLKAQTVGVSVIQMKALSTFVFMLLFFAAILFLTLRLNRSRLGRAFEAIKADETAARAMGLQVAYYKMLAFIIGSVLAGVCGGLFAHITTTITPDDFNYHKVVEILSYAVIGGSEVVWGPLFGALILTALPEVLRGLAEYKMLMYGLIMVGVMAFRPHGLIGSDTFQKLFRRRKGKPSGNEAKGGL</sequence>
<keyword evidence="4 6" id="KW-1133">Transmembrane helix</keyword>
<feature type="transmembrane region" description="Helical" evidence="6">
    <location>
        <begin position="242"/>
        <end position="267"/>
    </location>
</feature>
<dbReference type="GO" id="GO:0015658">
    <property type="term" value="F:branched-chain amino acid transmembrane transporter activity"/>
    <property type="evidence" value="ECO:0007669"/>
    <property type="project" value="InterPro"/>
</dbReference>
<reference evidence="8" key="1">
    <citation type="submission" date="2015-07" db="EMBL/GenBank/DDBJ databases">
        <title>Genome sequencing project for genomic taxonomy and phylogenomics of Bacillus-like bacteria.</title>
        <authorList>
            <person name="Liu B."/>
            <person name="Wang J."/>
            <person name="Zhu Y."/>
            <person name="Liu G."/>
            <person name="Chen Q."/>
            <person name="Chen Z."/>
            <person name="Lan J."/>
            <person name="Che J."/>
            <person name="Ge C."/>
            <person name="Shi H."/>
            <person name="Pan Z."/>
            <person name="Liu X."/>
        </authorList>
    </citation>
    <scope>NUCLEOTIDE SEQUENCE [LARGE SCALE GENOMIC DNA]</scope>
    <source>
        <strain evidence="8">DSM 9887</strain>
    </source>
</reference>
<evidence type="ECO:0000256" key="3">
    <source>
        <dbReference type="ARBA" id="ARBA00022692"/>
    </source>
</evidence>
<feature type="transmembrane region" description="Helical" evidence="6">
    <location>
        <begin position="279"/>
        <end position="298"/>
    </location>
</feature>
<feature type="transmembrane region" description="Helical" evidence="6">
    <location>
        <begin position="62"/>
        <end position="83"/>
    </location>
</feature>
<comment type="subcellular location">
    <subcellularLocation>
        <location evidence="1">Cell membrane</location>
        <topology evidence="1">Multi-pass membrane protein</topology>
    </subcellularLocation>
</comment>
<dbReference type="EMBL" id="LGIQ01000005">
    <property type="protein sequence ID" value="KNB74160.1"/>
    <property type="molecule type" value="Genomic_DNA"/>
</dbReference>
<dbReference type="PANTHER" id="PTHR30482">
    <property type="entry name" value="HIGH-AFFINITY BRANCHED-CHAIN AMINO ACID TRANSPORT SYSTEM PERMEASE"/>
    <property type="match status" value="1"/>
</dbReference>
<dbReference type="Proteomes" id="UP000036834">
    <property type="component" value="Unassembled WGS sequence"/>
</dbReference>
<keyword evidence="5 6" id="KW-0472">Membrane</keyword>
<dbReference type="GO" id="GO:0005886">
    <property type="term" value="C:plasma membrane"/>
    <property type="evidence" value="ECO:0007669"/>
    <property type="project" value="UniProtKB-SubCell"/>
</dbReference>
<keyword evidence="3 6" id="KW-0812">Transmembrane</keyword>
<feature type="transmembrane region" description="Helical" evidence="6">
    <location>
        <begin position="12"/>
        <end position="32"/>
    </location>
</feature>
<dbReference type="InterPro" id="IPR001851">
    <property type="entry name" value="ABC_transp_permease"/>
</dbReference>
<evidence type="ECO:0000256" key="5">
    <source>
        <dbReference type="ARBA" id="ARBA00023136"/>
    </source>
</evidence>
<feature type="transmembrane region" description="Helical" evidence="6">
    <location>
        <begin position="90"/>
        <end position="108"/>
    </location>
</feature>
<evidence type="ECO:0000256" key="4">
    <source>
        <dbReference type="ARBA" id="ARBA00022989"/>
    </source>
</evidence>
<organism evidence="7 8">
    <name type="scientific">Brevibacillus reuszeri</name>
    <dbReference type="NCBI Taxonomy" id="54915"/>
    <lineage>
        <taxon>Bacteria</taxon>
        <taxon>Bacillati</taxon>
        <taxon>Bacillota</taxon>
        <taxon>Bacilli</taxon>
        <taxon>Bacillales</taxon>
        <taxon>Paenibacillaceae</taxon>
        <taxon>Brevibacillus</taxon>
    </lineage>
</organism>
<feature type="transmembrane region" description="Helical" evidence="6">
    <location>
        <begin position="201"/>
        <end position="222"/>
    </location>
</feature>
<evidence type="ECO:0000256" key="1">
    <source>
        <dbReference type="ARBA" id="ARBA00004651"/>
    </source>
</evidence>
<feature type="transmembrane region" description="Helical" evidence="6">
    <location>
        <begin position="153"/>
        <end position="172"/>
    </location>
</feature>
<evidence type="ECO:0000313" key="7">
    <source>
        <dbReference type="EMBL" id="KNB74160.1"/>
    </source>
</evidence>
<protein>
    <submittedName>
        <fullName evidence="7">Amino acid ABC transporter</fullName>
    </submittedName>
</protein>
<evidence type="ECO:0000256" key="6">
    <source>
        <dbReference type="SAM" id="Phobius"/>
    </source>
</evidence>
<evidence type="ECO:0000256" key="2">
    <source>
        <dbReference type="ARBA" id="ARBA00022475"/>
    </source>
</evidence>
<dbReference type="PANTHER" id="PTHR30482:SF10">
    <property type="entry name" value="HIGH-AFFINITY BRANCHED-CHAIN AMINO ACID TRANSPORT PROTEIN BRAE"/>
    <property type="match status" value="1"/>
</dbReference>
<feature type="transmembrane region" description="Helical" evidence="6">
    <location>
        <begin position="39"/>
        <end position="56"/>
    </location>
</feature>